<sequence>MRDKVNRFSVHTACLLNSTVDIKGEGYKLAKQYYSKSRFDHRNQAMFETTRGKETKIDRF</sequence>
<protein>
    <submittedName>
        <fullName evidence="1">Uncharacterized protein</fullName>
    </submittedName>
</protein>
<name>A0ABT7L550_9BACI</name>
<dbReference type="EMBL" id="JASTZU010000036">
    <property type="protein sequence ID" value="MDL4840993.1"/>
    <property type="molecule type" value="Genomic_DNA"/>
</dbReference>
<dbReference type="Proteomes" id="UP001235343">
    <property type="component" value="Unassembled WGS sequence"/>
</dbReference>
<proteinExistence type="predicted"/>
<organism evidence="1 2">
    <name type="scientific">Aquibacillus rhizosphaerae</name>
    <dbReference type="NCBI Taxonomy" id="3051431"/>
    <lineage>
        <taxon>Bacteria</taxon>
        <taxon>Bacillati</taxon>
        <taxon>Bacillota</taxon>
        <taxon>Bacilli</taxon>
        <taxon>Bacillales</taxon>
        <taxon>Bacillaceae</taxon>
        <taxon>Aquibacillus</taxon>
    </lineage>
</organism>
<dbReference type="RefSeq" id="WP_285932164.1">
    <property type="nucleotide sequence ID" value="NZ_JASTZU010000036.1"/>
</dbReference>
<comment type="caution">
    <text evidence="1">The sequence shown here is derived from an EMBL/GenBank/DDBJ whole genome shotgun (WGS) entry which is preliminary data.</text>
</comment>
<accession>A0ABT7L550</accession>
<reference evidence="1 2" key="1">
    <citation type="submission" date="2023-06" db="EMBL/GenBank/DDBJ databases">
        <title>Aquibacillus rhizosphaerae LR5S19.</title>
        <authorList>
            <person name="Sun J.-Q."/>
        </authorList>
    </citation>
    <scope>NUCLEOTIDE SEQUENCE [LARGE SCALE GENOMIC DNA]</scope>
    <source>
        <strain evidence="1 2">LR5S19</strain>
    </source>
</reference>
<evidence type="ECO:0000313" key="2">
    <source>
        <dbReference type="Proteomes" id="UP001235343"/>
    </source>
</evidence>
<evidence type="ECO:0000313" key="1">
    <source>
        <dbReference type="EMBL" id="MDL4840993.1"/>
    </source>
</evidence>
<keyword evidence="2" id="KW-1185">Reference proteome</keyword>
<gene>
    <name evidence="1" type="ORF">QQS35_11080</name>
</gene>